<dbReference type="EMBL" id="RBZU01000010">
    <property type="protein sequence ID" value="RKP49707.1"/>
    <property type="molecule type" value="Genomic_DNA"/>
</dbReference>
<dbReference type="GO" id="GO:0016787">
    <property type="term" value="F:hydrolase activity"/>
    <property type="evidence" value="ECO:0007669"/>
    <property type="project" value="UniProtKB-KW"/>
</dbReference>
<dbReference type="RefSeq" id="WP_121088808.1">
    <property type="nucleotide sequence ID" value="NZ_RBZU01000010.1"/>
</dbReference>
<keyword evidence="1" id="KW-0732">Signal</keyword>
<comment type="caution">
    <text evidence="3">The sequence shown here is derived from an EMBL/GenBank/DDBJ whole genome shotgun (WGS) entry which is preliminary data.</text>
</comment>
<evidence type="ECO:0000313" key="4">
    <source>
        <dbReference type="Proteomes" id="UP000270342"/>
    </source>
</evidence>
<dbReference type="InterPro" id="IPR052897">
    <property type="entry name" value="Sec-Metab_Biosynth_Hydrolase"/>
</dbReference>
<dbReference type="Proteomes" id="UP000270342">
    <property type="component" value="Unassembled WGS sequence"/>
</dbReference>
<sequence>MNTTFKKIAASTVLLGGLFTLGAAHAAPDQDLKGKTVVLVHGAFADGSSWEKVVPLLEARGLHVVAVQNPLTSLADDAAAAQRTIDAQTGPVVLVGHSWGGAVISQAGNDDKVKALVYVAAFAPDSGTSVNDLIKDKPAPAWAPELRKDSGNFLTLSDKGIAEDFAQDLTPAQQHLVAATQGPWSAGAINEKVTDAAWHHKRSYFVIADKDRMIDPRLQVAMAGQINATVTHANASHVVMLSQPKVVADAIIAAARNAE</sequence>
<dbReference type="SUPFAM" id="SSF53474">
    <property type="entry name" value="alpha/beta-Hydrolases"/>
    <property type="match status" value="1"/>
</dbReference>
<evidence type="ECO:0000313" key="3">
    <source>
        <dbReference type="EMBL" id="RKP49707.1"/>
    </source>
</evidence>
<evidence type="ECO:0000259" key="2">
    <source>
        <dbReference type="Pfam" id="PF12697"/>
    </source>
</evidence>
<reference evidence="3 4" key="1">
    <citation type="submission" date="2018-10" db="EMBL/GenBank/DDBJ databases">
        <title>Robbsia sp. DHC34, isolated from soil.</title>
        <authorList>
            <person name="Gao Z.-H."/>
            <person name="Qiu L.-H."/>
        </authorList>
    </citation>
    <scope>NUCLEOTIDE SEQUENCE [LARGE SCALE GENOMIC DNA]</scope>
    <source>
        <strain evidence="3 4">DHC34</strain>
    </source>
</reference>
<organism evidence="3 4">
    <name type="scientific">Pararobbsia silviterrae</name>
    <dbReference type="NCBI Taxonomy" id="1792498"/>
    <lineage>
        <taxon>Bacteria</taxon>
        <taxon>Pseudomonadati</taxon>
        <taxon>Pseudomonadota</taxon>
        <taxon>Betaproteobacteria</taxon>
        <taxon>Burkholderiales</taxon>
        <taxon>Burkholderiaceae</taxon>
        <taxon>Pararobbsia</taxon>
    </lineage>
</organism>
<dbReference type="OrthoDB" id="9112061at2"/>
<feature type="domain" description="AB hydrolase-1" evidence="2">
    <location>
        <begin position="37"/>
        <end position="250"/>
    </location>
</feature>
<dbReference type="Gene3D" id="3.40.50.1820">
    <property type="entry name" value="alpha/beta hydrolase"/>
    <property type="match status" value="1"/>
</dbReference>
<dbReference type="PANTHER" id="PTHR37017:SF11">
    <property type="entry name" value="ESTERASE_LIPASE_THIOESTERASE DOMAIN-CONTAINING PROTEIN"/>
    <property type="match status" value="1"/>
</dbReference>
<proteinExistence type="predicted"/>
<feature type="signal peptide" evidence="1">
    <location>
        <begin position="1"/>
        <end position="26"/>
    </location>
</feature>
<evidence type="ECO:0000256" key="1">
    <source>
        <dbReference type="SAM" id="SignalP"/>
    </source>
</evidence>
<accession>A0A494XG25</accession>
<feature type="chain" id="PRO_5019867323" evidence="1">
    <location>
        <begin position="27"/>
        <end position="259"/>
    </location>
</feature>
<dbReference type="InterPro" id="IPR000073">
    <property type="entry name" value="AB_hydrolase_1"/>
</dbReference>
<keyword evidence="3" id="KW-0378">Hydrolase</keyword>
<name>A0A494XG25_9BURK</name>
<dbReference type="PANTHER" id="PTHR37017">
    <property type="entry name" value="AB HYDROLASE-1 DOMAIN-CONTAINING PROTEIN-RELATED"/>
    <property type="match status" value="1"/>
</dbReference>
<protein>
    <submittedName>
        <fullName evidence="3">Alpha/beta hydrolase</fullName>
    </submittedName>
</protein>
<dbReference type="AlphaFoldDB" id="A0A494XG25"/>
<gene>
    <name evidence="3" type="ORF">D7S86_20715</name>
</gene>
<dbReference type="Pfam" id="PF12697">
    <property type="entry name" value="Abhydrolase_6"/>
    <property type="match status" value="1"/>
</dbReference>
<keyword evidence="4" id="KW-1185">Reference proteome</keyword>
<dbReference type="InterPro" id="IPR029058">
    <property type="entry name" value="AB_hydrolase_fold"/>
</dbReference>